<dbReference type="GO" id="GO:0006623">
    <property type="term" value="P:protein targeting to vacuole"/>
    <property type="evidence" value="ECO:0007669"/>
    <property type="project" value="InterPro"/>
</dbReference>
<dbReference type="GO" id="GO:0034058">
    <property type="term" value="P:endosomal vesicle fusion"/>
    <property type="evidence" value="ECO:0007669"/>
    <property type="project" value="TreeGrafter"/>
</dbReference>
<dbReference type="Gene3D" id="2.130.10.10">
    <property type="entry name" value="YVTN repeat-like/Quinoprotein amine dehydrogenase"/>
    <property type="match status" value="1"/>
</dbReference>
<dbReference type="InParanoid" id="A0A4S2MYM0"/>
<feature type="compositionally biased region" description="Basic and acidic residues" evidence="2">
    <location>
        <begin position="49"/>
        <end position="61"/>
    </location>
</feature>
<dbReference type="GO" id="GO:0030897">
    <property type="term" value="C:HOPS complex"/>
    <property type="evidence" value="ECO:0007669"/>
    <property type="project" value="TreeGrafter"/>
</dbReference>
<evidence type="ECO:0000259" key="3">
    <source>
        <dbReference type="Pfam" id="PF12816"/>
    </source>
</evidence>
<evidence type="ECO:0000256" key="1">
    <source>
        <dbReference type="ARBA" id="ARBA00009422"/>
    </source>
</evidence>
<feature type="domain" description="VPS8-like TPR-like repeats" evidence="5">
    <location>
        <begin position="1268"/>
        <end position="1442"/>
    </location>
</feature>
<dbReference type="PANTHER" id="PTHR12616:SF8">
    <property type="entry name" value="VACUOLAR PROTEIN SORTING-ASSOCIATED PROTEIN 8 HOMOLOG"/>
    <property type="match status" value="1"/>
</dbReference>
<dbReference type="Pfam" id="PF23410">
    <property type="entry name" value="Beta-prop_VPS8"/>
    <property type="match status" value="1"/>
</dbReference>
<keyword evidence="7" id="KW-1185">Reference proteome</keyword>
<dbReference type="SUPFAM" id="SSF50978">
    <property type="entry name" value="WD40 repeat-like"/>
    <property type="match status" value="1"/>
</dbReference>
<dbReference type="FunCoup" id="A0A4S2MYM0">
    <property type="interactions" value="90"/>
</dbReference>
<name>A0A4S2MYM0_9PEZI</name>
<feature type="domain" description="Vps8 RING finger" evidence="4">
    <location>
        <begin position="1526"/>
        <end position="1566"/>
    </location>
</feature>
<feature type="compositionally biased region" description="Low complexity" evidence="2">
    <location>
        <begin position="118"/>
        <end position="147"/>
    </location>
</feature>
<proteinExistence type="inferred from homology"/>
<sequence>MSAQPDLGPGEMTGQGEELPNGHHESVEDPGLHEEELVEAVNGATLEDAEQKKDGDNRVLEYLEEAMVEAKEATSDGPSFRKFRTPSEPEEPELEPPSEQLDDRPPSSTGSYSNPDDTPSLPGSATSSSLAGSTVTGSRFSPSPSLRPFDRRFQSRIQPISPSLSPSPRAISPSLLSPHSRNASISSRINDIGALDNDSSPWDVVRWTKLKKITSQLYSEAGRRSFGSATCLVVSATIAIGTDKGLILVFDYSQTFKAIIGSGTKAIECGAVTALAVSADHSMIAGGHANGHIFTWEIAKPARPFMQIPPLHSYELENRKHDGHVSGVSVLHLDFLGTRRTALASADDRGMAFSHLATRGLGAVGRIVKTTRILGRYPTDISQSGRLRKPSTVLGFSVLPLGNSAERTDSMGIVAMLTPYLLVIVSTTPIAQTQYKVARSKEVASDTALTGCLAWYPAVSKAPASKARLVYAWSNILTLLELSVVDKGELEDVQKPPTLEFRPRSRFRCDEAIVAVQWMSRQVVAVLTVSQRLIILEDTSLRVTETFDLMSRQVLHRGVFARQLRAIVSLADEDGSGNQTVADAFYHSFKAYKGRLFVLGFYDVSVGTLSNWADRLLAMMEIGDYIGAINLATSYYVGDVDKLTIGLPLDPAARHEMVRERLLEMMSASLRYAFGKNQSAKQKGVASREELQQLAIACFDACNSMGSTDFLFDVSFEFYEQSSNESIFLETLEQHILERRISIIPPTIVKALIKHYTSLELDSRLEEMICQLDTQTLDIDQITRLCKEHRLYDAMIYVWNRALNDYITPTIDLLRLLLPLIEHGNLENSDTANATDALKLFPYLAYTWTGRVYPTGEELPEPEASQAKAQLYYILFLGRTITWPKNSGRVFLTSSSSEVEPSFPYLRLILQFDAASFLSAMNEAFEDPFLNGVVDGLINGKQDVGEELVFGSSVNRQYVVSILLEVMNSSDFPVQDTIYLDMFIARNLPKYPQFILLSGSALHKVLVGLCNPPGPDIADDCQLSVEYLLTVYRPPDLEDLIVHFTKAGYFRVLKSIFRSEKKHAKLLQAYFDDIDAKEAVFDCITECLRPKSGLSEKQVKEVKAVLEKNARALINIDGIRAARTIDTYAPDLHPAILQTMQDLPEHQYLYLKNILEPGTEGQRYDALRGAKKQNRDFVEVYIRLMCDFDPEHVADYVRGLQSGDLRLEQVIPAMESTGVMDAAVVLMAREGQIRQAMDRLIAHFATLENSFLGIINASEKVTGIEKSNDAAKEILQSLKKYATVGVWLAQGQMKSAKPKGPLPARWRRDNDQLTKDEILWLDVIDTVVRVAKDGINAVTREEGGRPCPVDVSMVTGNLRQFVQDTFSALLAATSTSQTTSFLHILRAFLTRAALSSPSLADLRNVLADIFEAYMYEEKLLSLANSLIDRDLFVHVHEAAELRQRGWRASSQTCEICGKRSWGPGAASGIYSAWEQKRLEATKRLELRREEQRVQADETISAIARGKGKAKVIAPPLVQPETNSEPENHRGAVVVFSCGHLYHKKCFETVHGKPDASQHVEYKCAVCTSAPVP</sequence>
<dbReference type="Pfam" id="PF23412">
    <property type="entry name" value="zf_RING_Vps8"/>
    <property type="match status" value="1"/>
</dbReference>
<dbReference type="PANTHER" id="PTHR12616">
    <property type="entry name" value="VACUOLAR PROTEIN SORTING VPS41"/>
    <property type="match status" value="1"/>
</dbReference>
<dbReference type="InterPro" id="IPR045111">
    <property type="entry name" value="Vps41/Vps8"/>
</dbReference>
<feature type="compositionally biased region" description="Polar residues" evidence="2">
    <location>
        <begin position="106"/>
        <end position="117"/>
    </location>
</feature>
<dbReference type="Pfam" id="PF25066">
    <property type="entry name" value="TPR_VPS8_2"/>
    <property type="match status" value="1"/>
</dbReference>
<dbReference type="Pfam" id="PF12816">
    <property type="entry name" value="TPR_Vps8"/>
    <property type="match status" value="1"/>
</dbReference>
<evidence type="ECO:0000313" key="6">
    <source>
        <dbReference type="EMBL" id="TGZ81830.1"/>
    </source>
</evidence>
<feature type="compositionally biased region" description="Low complexity" evidence="2">
    <location>
        <begin position="155"/>
        <end position="178"/>
    </location>
</feature>
<feature type="region of interest" description="Disordered" evidence="2">
    <location>
        <begin position="1"/>
        <end position="181"/>
    </location>
</feature>
<protein>
    <submittedName>
        <fullName evidence="6">Uncharacterized protein</fullName>
    </submittedName>
</protein>
<organism evidence="6 7">
    <name type="scientific">Ascodesmis nigricans</name>
    <dbReference type="NCBI Taxonomy" id="341454"/>
    <lineage>
        <taxon>Eukaryota</taxon>
        <taxon>Fungi</taxon>
        <taxon>Dikarya</taxon>
        <taxon>Ascomycota</taxon>
        <taxon>Pezizomycotina</taxon>
        <taxon>Pezizomycetes</taxon>
        <taxon>Pezizales</taxon>
        <taxon>Ascodesmidaceae</taxon>
        <taxon>Ascodesmis</taxon>
    </lineage>
</organism>
<accession>A0A4S2MYM0</accession>
<feature type="domain" description="Vacuolar protein sorting-associated protein 8 central" evidence="3">
    <location>
        <begin position="727"/>
        <end position="925"/>
    </location>
</feature>
<dbReference type="OrthoDB" id="289913at2759"/>
<dbReference type="EMBL" id="ML220117">
    <property type="protein sequence ID" value="TGZ81830.1"/>
    <property type="molecule type" value="Genomic_DNA"/>
</dbReference>
<comment type="similarity">
    <text evidence="1">Belongs to the VPS8 family.</text>
</comment>
<dbReference type="InterPro" id="IPR056939">
    <property type="entry name" value="Znf_RING_Vps8"/>
</dbReference>
<reference evidence="6 7" key="1">
    <citation type="submission" date="2019-04" db="EMBL/GenBank/DDBJ databases">
        <title>Comparative genomics and transcriptomics to analyze fruiting body development in filamentous ascomycetes.</title>
        <authorList>
            <consortium name="DOE Joint Genome Institute"/>
            <person name="Lutkenhaus R."/>
            <person name="Traeger S."/>
            <person name="Breuer J."/>
            <person name="Kuo A."/>
            <person name="Lipzen A."/>
            <person name="Pangilinan J."/>
            <person name="Dilworth D."/>
            <person name="Sandor L."/>
            <person name="Poggeler S."/>
            <person name="Barry K."/>
            <person name="Grigoriev I.V."/>
            <person name="Nowrousian M."/>
        </authorList>
    </citation>
    <scope>NUCLEOTIDE SEQUENCE [LARGE SCALE GENOMIC DNA]</scope>
    <source>
        <strain evidence="6 7">CBS 389.68</strain>
    </source>
</reference>
<gene>
    <name evidence="6" type="ORF">EX30DRAFT_340258</name>
</gene>
<evidence type="ECO:0000259" key="5">
    <source>
        <dbReference type="Pfam" id="PF25066"/>
    </source>
</evidence>
<evidence type="ECO:0000259" key="4">
    <source>
        <dbReference type="Pfam" id="PF23412"/>
    </source>
</evidence>
<evidence type="ECO:0000256" key="2">
    <source>
        <dbReference type="SAM" id="MobiDB-lite"/>
    </source>
</evidence>
<dbReference type="InterPro" id="IPR015943">
    <property type="entry name" value="WD40/YVTN_repeat-like_dom_sf"/>
</dbReference>
<dbReference type="Proteomes" id="UP000298138">
    <property type="component" value="Unassembled WGS sequence"/>
</dbReference>
<feature type="compositionally biased region" description="Basic and acidic residues" evidence="2">
    <location>
        <begin position="20"/>
        <end position="35"/>
    </location>
</feature>
<dbReference type="GO" id="GO:0005770">
    <property type="term" value="C:late endosome"/>
    <property type="evidence" value="ECO:0007669"/>
    <property type="project" value="TreeGrafter"/>
</dbReference>
<dbReference type="InterPro" id="IPR036322">
    <property type="entry name" value="WD40_repeat_dom_sf"/>
</dbReference>
<evidence type="ECO:0000313" key="7">
    <source>
        <dbReference type="Proteomes" id="UP000298138"/>
    </source>
</evidence>
<dbReference type="InterPro" id="IPR025941">
    <property type="entry name" value="Vps8_central_dom"/>
</dbReference>
<dbReference type="InterPro" id="IPR059070">
    <property type="entry name" value="TPR_VPS8_2"/>
</dbReference>
<dbReference type="STRING" id="341454.A0A4S2MYM0"/>